<dbReference type="STRING" id="671987.R0J1Z2"/>
<evidence type="ECO:0000259" key="2">
    <source>
        <dbReference type="Pfam" id="PF03235"/>
    </source>
</evidence>
<proteinExistence type="predicted"/>
<dbReference type="EMBL" id="KB908482">
    <property type="protein sequence ID" value="EOA90985.1"/>
    <property type="molecule type" value="Genomic_DNA"/>
</dbReference>
<dbReference type="OrthoDB" id="5419821at2759"/>
<dbReference type="RefSeq" id="XP_008021668.1">
    <property type="nucleotide sequence ID" value="XM_008023477.1"/>
</dbReference>
<organism evidence="3 4">
    <name type="scientific">Exserohilum turcicum (strain 28A)</name>
    <name type="common">Northern leaf blight fungus</name>
    <name type="synonym">Setosphaeria turcica</name>
    <dbReference type="NCBI Taxonomy" id="671987"/>
    <lineage>
        <taxon>Eukaryota</taxon>
        <taxon>Fungi</taxon>
        <taxon>Dikarya</taxon>
        <taxon>Ascomycota</taxon>
        <taxon>Pezizomycotina</taxon>
        <taxon>Dothideomycetes</taxon>
        <taxon>Pleosporomycetidae</taxon>
        <taxon>Pleosporales</taxon>
        <taxon>Pleosporineae</taxon>
        <taxon>Pleosporaceae</taxon>
        <taxon>Exserohilum</taxon>
    </lineage>
</organism>
<name>R0J1Z2_EXST2</name>
<dbReference type="InterPro" id="IPR004919">
    <property type="entry name" value="GmrSD_N"/>
</dbReference>
<feature type="domain" description="GmrSD restriction endonucleases N-terminal" evidence="2">
    <location>
        <begin position="110"/>
        <end position="209"/>
    </location>
</feature>
<dbReference type="Proteomes" id="UP000016935">
    <property type="component" value="Unassembled WGS sequence"/>
</dbReference>
<dbReference type="eggNOG" id="ENOG502S229">
    <property type="taxonomic scope" value="Eukaryota"/>
</dbReference>
<evidence type="ECO:0000256" key="1">
    <source>
        <dbReference type="SAM" id="MobiDB-lite"/>
    </source>
</evidence>
<reference evidence="3 4" key="2">
    <citation type="journal article" date="2013" name="PLoS Genet.">
        <title>Comparative genome structure, secondary metabolite, and effector coding capacity across Cochliobolus pathogens.</title>
        <authorList>
            <person name="Condon B.J."/>
            <person name="Leng Y."/>
            <person name="Wu D."/>
            <person name="Bushley K.E."/>
            <person name="Ohm R.A."/>
            <person name="Otillar R."/>
            <person name="Martin J."/>
            <person name="Schackwitz W."/>
            <person name="Grimwood J."/>
            <person name="MohdZainudin N."/>
            <person name="Xue C."/>
            <person name="Wang R."/>
            <person name="Manning V.A."/>
            <person name="Dhillon B."/>
            <person name="Tu Z.J."/>
            <person name="Steffenson B.J."/>
            <person name="Salamov A."/>
            <person name="Sun H."/>
            <person name="Lowry S."/>
            <person name="LaButti K."/>
            <person name="Han J."/>
            <person name="Copeland A."/>
            <person name="Lindquist E."/>
            <person name="Barry K."/>
            <person name="Schmutz J."/>
            <person name="Baker S.E."/>
            <person name="Ciuffetti L.M."/>
            <person name="Grigoriev I.V."/>
            <person name="Zhong S."/>
            <person name="Turgeon B.G."/>
        </authorList>
    </citation>
    <scope>NUCLEOTIDE SEQUENCE [LARGE SCALE GENOMIC DNA]</scope>
    <source>
        <strain evidence="4">28A</strain>
    </source>
</reference>
<sequence length="698" mass="76493">MFAADATCKPKTKLDPLGTGATQAAPRPSNRHQYTHTFHNSMRSGAAKQDSLMRKQRKKNSDALTAQPVVKATPDDTSAESDAVDETAYRPRPQLPRPHVHMRSLASLMKDLDSGNIDINPEYQRGVEWPADRMTGLIDSLMENYYIPPIILNKKTSPVLNDGNPRDILVCVDGKQRLSSVQAFVKGIIPCHDHRGDKWWFCDTAEIKHTRVLPEETQKIFLNKDFITFQFSKITLGQEEDLFSRVQMGIQLTAAEKIRAKSGPWQELAKLFVEDFPAVYGLLKDRTRAKDFQLTLSCFNQIHEVLSATSEVPAFKANHAALPKLLNNTAGVDDATKSLLAGVWTTFSDLVGLNTDIFTNASGYLRGVQTFAPVEMLGVTVLLAKYSETRHHALLLEDIKSFRIILREHFSDLRLKRPTWKFVWEFIADLEAIRGTDGTAIAPTLQEQPSTSTTVVSSSVLPAQAVQSSQTNSNLQVPSNKRVAPETISEDIFPQQNLAVIQNGVLPLTLPLKRQRSDSNSFDLPVQHGKFQRENGAMLPTSNHVASAQRHMILEASATKPFSTQTASSFPSHFPPTVPVSQSSSTQSSLLASFASKTKANAISAYSIASATAASTSQGPFAALHTEEDIEGVIVPASPQMPLQAKSLAPTTTQAVASPSAGSPNSLVPPRSNTRKRKPVSRLTLEQINGAIDLTSDT</sequence>
<feature type="region of interest" description="Disordered" evidence="1">
    <location>
        <begin position="646"/>
        <end position="698"/>
    </location>
</feature>
<feature type="region of interest" description="Disordered" evidence="1">
    <location>
        <begin position="1"/>
        <end position="97"/>
    </location>
</feature>
<dbReference type="GeneID" id="19401918"/>
<dbReference type="HOGENOM" id="CLU_019571_0_0_1"/>
<reference evidence="3 4" key="1">
    <citation type="journal article" date="2012" name="PLoS Pathog.">
        <title>Diverse lifestyles and strategies of plant pathogenesis encoded in the genomes of eighteen Dothideomycetes fungi.</title>
        <authorList>
            <person name="Ohm R.A."/>
            <person name="Feau N."/>
            <person name="Henrissat B."/>
            <person name="Schoch C.L."/>
            <person name="Horwitz B.A."/>
            <person name="Barry K.W."/>
            <person name="Condon B.J."/>
            <person name="Copeland A.C."/>
            <person name="Dhillon B."/>
            <person name="Glaser F."/>
            <person name="Hesse C.N."/>
            <person name="Kosti I."/>
            <person name="LaButti K."/>
            <person name="Lindquist E.A."/>
            <person name="Lucas S."/>
            <person name="Salamov A.A."/>
            <person name="Bradshaw R.E."/>
            <person name="Ciuffetti L."/>
            <person name="Hamelin R.C."/>
            <person name="Kema G.H.J."/>
            <person name="Lawrence C."/>
            <person name="Scott J.A."/>
            <person name="Spatafora J.W."/>
            <person name="Turgeon B.G."/>
            <person name="de Wit P.J.G.M."/>
            <person name="Zhong S."/>
            <person name="Goodwin S.B."/>
            <person name="Grigoriev I.V."/>
        </authorList>
    </citation>
    <scope>NUCLEOTIDE SEQUENCE [LARGE SCALE GENOMIC DNA]</scope>
    <source>
        <strain evidence="4">28A</strain>
    </source>
</reference>
<protein>
    <recommendedName>
        <fullName evidence="2">GmrSD restriction endonucleases N-terminal domain-containing protein</fullName>
    </recommendedName>
</protein>
<gene>
    <name evidence="3" type="ORF">SETTUDRAFT_182468</name>
</gene>
<dbReference type="AlphaFoldDB" id="R0J1Z2"/>
<dbReference type="PANTHER" id="PTHR39639:SF1">
    <property type="entry name" value="DUF262 DOMAIN-CONTAINING PROTEIN"/>
    <property type="match status" value="1"/>
</dbReference>
<dbReference type="PANTHER" id="PTHR39639">
    <property type="entry name" value="CHROMOSOME 16, WHOLE GENOME SHOTGUN SEQUENCE"/>
    <property type="match status" value="1"/>
</dbReference>
<dbReference type="Pfam" id="PF03235">
    <property type="entry name" value="GmrSD_N"/>
    <property type="match status" value="1"/>
</dbReference>
<evidence type="ECO:0000313" key="3">
    <source>
        <dbReference type="EMBL" id="EOA90985.1"/>
    </source>
</evidence>
<feature type="compositionally biased region" description="Polar residues" evidence="1">
    <location>
        <begin position="649"/>
        <end position="666"/>
    </location>
</feature>
<accession>R0J1Z2</accession>
<keyword evidence="4" id="KW-1185">Reference proteome</keyword>
<evidence type="ECO:0000313" key="4">
    <source>
        <dbReference type="Proteomes" id="UP000016935"/>
    </source>
</evidence>